<evidence type="ECO:0000256" key="2">
    <source>
        <dbReference type="ARBA" id="ARBA00008420"/>
    </source>
</evidence>
<keyword evidence="5 9" id="KW-0547">Nucleotide-binding</keyword>
<dbReference type="PANTHER" id="PTHR43442">
    <property type="entry name" value="GLUCONOKINASE-RELATED"/>
    <property type="match status" value="1"/>
</dbReference>
<keyword evidence="10" id="KW-1185">Reference proteome</keyword>
<dbReference type="SUPFAM" id="SSF52540">
    <property type="entry name" value="P-loop containing nucleoside triphosphate hydrolases"/>
    <property type="match status" value="1"/>
</dbReference>
<dbReference type="GO" id="GO:0005975">
    <property type="term" value="P:carbohydrate metabolic process"/>
    <property type="evidence" value="ECO:0007669"/>
    <property type="project" value="InterPro"/>
</dbReference>
<keyword evidence="6 9" id="KW-0418">Kinase</keyword>
<evidence type="ECO:0000256" key="8">
    <source>
        <dbReference type="ARBA" id="ARBA00048090"/>
    </source>
</evidence>
<dbReference type="Gene3D" id="3.40.50.300">
    <property type="entry name" value="P-loop containing nucleotide triphosphate hydrolases"/>
    <property type="match status" value="1"/>
</dbReference>
<dbReference type="PANTHER" id="PTHR43442:SF3">
    <property type="entry name" value="GLUCONOKINASE-RELATED"/>
    <property type="match status" value="1"/>
</dbReference>
<dbReference type="InterPro" id="IPR006001">
    <property type="entry name" value="Therm_gnt_kin"/>
</dbReference>
<accession>A0AA85KEV0</accession>
<dbReference type="Proteomes" id="UP000050795">
    <property type="component" value="Unassembled WGS sequence"/>
</dbReference>
<evidence type="ECO:0000313" key="11">
    <source>
        <dbReference type="WBParaSite" id="TREG1_83750.1"/>
    </source>
</evidence>
<organism evidence="10 11">
    <name type="scientific">Trichobilharzia regenti</name>
    <name type="common">Nasal bird schistosome</name>
    <dbReference type="NCBI Taxonomy" id="157069"/>
    <lineage>
        <taxon>Eukaryota</taxon>
        <taxon>Metazoa</taxon>
        <taxon>Spiralia</taxon>
        <taxon>Lophotrochozoa</taxon>
        <taxon>Platyhelminthes</taxon>
        <taxon>Trematoda</taxon>
        <taxon>Digenea</taxon>
        <taxon>Strigeidida</taxon>
        <taxon>Schistosomatoidea</taxon>
        <taxon>Schistosomatidae</taxon>
        <taxon>Trichobilharzia</taxon>
    </lineage>
</organism>
<dbReference type="GO" id="GO:0005737">
    <property type="term" value="C:cytoplasm"/>
    <property type="evidence" value="ECO:0007669"/>
    <property type="project" value="TreeGrafter"/>
</dbReference>
<proteinExistence type="inferred from homology"/>
<evidence type="ECO:0000256" key="3">
    <source>
        <dbReference type="ARBA" id="ARBA00012054"/>
    </source>
</evidence>
<evidence type="ECO:0000256" key="5">
    <source>
        <dbReference type="ARBA" id="ARBA00022741"/>
    </source>
</evidence>
<evidence type="ECO:0000256" key="9">
    <source>
        <dbReference type="RuleBase" id="RU363066"/>
    </source>
</evidence>
<keyword evidence="7 9" id="KW-0067">ATP-binding</keyword>
<dbReference type="EC" id="2.7.1.12" evidence="3 9"/>
<dbReference type="WBParaSite" id="TREG1_83750.1">
    <property type="protein sequence ID" value="TREG1_83750.1"/>
    <property type="gene ID" value="TREG1_83750"/>
</dbReference>
<sequence>MRLWQINEGDDYHPESNRKKMSAGVPLTDEDRIPWLQYLRSEFSKYENAVVTCSALKRSYRNILSYDNVNNSKNRRILFILLLADKELLEHRIKERKGHFMHPSLIQSQLEILEPFEGEENLIINATESIGCIVDKILKAISLRPTD</sequence>
<dbReference type="GO" id="GO:0046316">
    <property type="term" value="F:gluconokinase activity"/>
    <property type="evidence" value="ECO:0007669"/>
    <property type="project" value="UniProtKB-EC"/>
</dbReference>
<evidence type="ECO:0000256" key="1">
    <source>
        <dbReference type="ARBA" id="ARBA00004875"/>
    </source>
</evidence>
<reference evidence="11" key="2">
    <citation type="submission" date="2023-11" db="UniProtKB">
        <authorList>
            <consortium name="WormBaseParasite"/>
        </authorList>
    </citation>
    <scope>IDENTIFICATION</scope>
</reference>
<evidence type="ECO:0000256" key="4">
    <source>
        <dbReference type="ARBA" id="ARBA00022679"/>
    </source>
</evidence>
<evidence type="ECO:0000256" key="7">
    <source>
        <dbReference type="ARBA" id="ARBA00022840"/>
    </source>
</evidence>
<dbReference type="NCBIfam" id="TIGR01313">
    <property type="entry name" value="therm_gnt_kin"/>
    <property type="match status" value="1"/>
</dbReference>
<protein>
    <recommendedName>
        <fullName evidence="3 9">Gluconokinase</fullName>
        <ecNumber evidence="3 9">2.7.1.12</ecNumber>
    </recommendedName>
</protein>
<comment type="pathway">
    <text evidence="1 9">Carbohydrate acid metabolism; D-gluconate degradation.</text>
</comment>
<dbReference type="InterPro" id="IPR027417">
    <property type="entry name" value="P-loop_NTPase"/>
</dbReference>
<evidence type="ECO:0000313" key="10">
    <source>
        <dbReference type="Proteomes" id="UP000050795"/>
    </source>
</evidence>
<reference evidence="10" key="1">
    <citation type="submission" date="2022-06" db="EMBL/GenBank/DDBJ databases">
        <authorList>
            <person name="Berger JAMES D."/>
            <person name="Berger JAMES D."/>
        </authorList>
    </citation>
    <scope>NUCLEOTIDE SEQUENCE [LARGE SCALE GENOMIC DNA]</scope>
</reference>
<dbReference type="AlphaFoldDB" id="A0AA85KEV0"/>
<comment type="similarity">
    <text evidence="2 9">Belongs to the gluconokinase GntK/GntV family.</text>
</comment>
<dbReference type="CDD" id="cd02021">
    <property type="entry name" value="GntK"/>
    <property type="match status" value="1"/>
</dbReference>
<dbReference type="GO" id="GO:0005524">
    <property type="term" value="F:ATP binding"/>
    <property type="evidence" value="ECO:0007669"/>
    <property type="project" value="UniProtKB-KW"/>
</dbReference>
<evidence type="ECO:0000256" key="6">
    <source>
        <dbReference type="ARBA" id="ARBA00022777"/>
    </source>
</evidence>
<comment type="catalytic activity">
    <reaction evidence="8 9">
        <text>D-gluconate + ATP = 6-phospho-D-gluconate + ADP + H(+)</text>
        <dbReference type="Rhea" id="RHEA:19433"/>
        <dbReference type="ChEBI" id="CHEBI:15378"/>
        <dbReference type="ChEBI" id="CHEBI:18391"/>
        <dbReference type="ChEBI" id="CHEBI:30616"/>
        <dbReference type="ChEBI" id="CHEBI:58759"/>
        <dbReference type="ChEBI" id="CHEBI:456216"/>
        <dbReference type="EC" id="2.7.1.12"/>
    </reaction>
</comment>
<name>A0AA85KEV0_TRIRE</name>
<keyword evidence="4 9" id="KW-0808">Transferase</keyword>